<proteinExistence type="predicted"/>
<dbReference type="AlphaFoldDB" id="A0A4P6P1D8"/>
<dbReference type="RefSeq" id="WP_130599920.1">
    <property type="nucleotide sequence ID" value="NZ_CP034759.1"/>
</dbReference>
<dbReference type="EMBL" id="CP034759">
    <property type="protein sequence ID" value="QBG35086.1"/>
    <property type="molecule type" value="Genomic_DNA"/>
</dbReference>
<accession>A0A4P6P1D8</accession>
<dbReference type="Proteomes" id="UP000290244">
    <property type="component" value="Chromosome"/>
</dbReference>
<gene>
    <name evidence="1" type="ORF">EMK97_04785</name>
</gene>
<evidence type="ECO:0008006" key="3">
    <source>
        <dbReference type="Google" id="ProtNLM"/>
    </source>
</evidence>
<evidence type="ECO:0000313" key="1">
    <source>
        <dbReference type="EMBL" id="QBG35086.1"/>
    </source>
</evidence>
<organism evidence="1 2">
    <name type="scientific">Litorilituus sediminis</name>
    <dbReference type="NCBI Taxonomy" id="718192"/>
    <lineage>
        <taxon>Bacteria</taxon>
        <taxon>Pseudomonadati</taxon>
        <taxon>Pseudomonadota</taxon>
        <taxon>Gammaproteobacteria</taxon>
        <taxon>Alteromonadales</taxon>
        <taxon>Colwelliaceae</taxon>
        <taxon>Litorilituus</taxon>
    </lineage>
</organism>
<evidence type="ECO:0000313" key="2">
    <source>
        <dbReference type="Proteomes" id="UP000290244"/>
    </source>
</evidence>
<dbReference type="OrthoDB" id="894286at2"/>
<reference evidence="1 2" key="1">
    <citation type="submission" date="2018-12" db="EMBL/GenBank/DDBJ databases">
        <title>Complete genome of Litorilituus sediminis.</title>
        <authorList>
            <person name="Liu A."/>
            <person name="Rong J."/>
        </authorList>
    </citation>
    <scope>NUCLEOTIDE SEQUENCE [LARGE SCALE GENOMIC DNA]</scope>
    <source>
        <strain evidence="1 2">JCM 17549</strain>
    </source>
</reference>
<sequence length="208" mass="23721">MPLQNRVDPKGELHAVSSRGMFMGNKGCLHNEQKQIVKKAGGTTGWVICALNHKGIKRELMAKGKYTELFFLDEATALAAGHRPCNDCLKSKFADFKLRWLEAYNDKNSALSTMAEINKINQKERYYRGNKVTYQDNMLNLPNGTFIEIEQSFYLIWQGAKYLWSFEGYKEKSDIKNELVTILTPQSFVDALTGGYTPEVHPSIRELD</sequence>
<protein>
    <recommendedName>
        <fullName evidence="3">Metal-binding protein</fullName>
    </recommendedName>
</protein>
<dbReference type="KEGG" id="lsd:EMK97_04785"/>
<name>A0A4P6P1D8_9GAMM</name>
<keyword evidence="2" id="KW-1185">Reference proteome</keyword>